<reference evidence="3 4" key="1">
    <citation type="submission" date="2017-01" db="EMBL/GenBank/DDBJ databases">
        <title>The recent genome duplication of the halophilic yeast Hortaea werneckii: insights from long-read sequencing.</title>
        <authorList>
            <person name="Sinha S."/>
            <person name="Flibotte S."/>
            <person name="Neira M."/>
            <person name="Lenassi M."/>
            <person name="Gostincar C."/>
            <person name="Stajich J.E."/>
            <person name="Nislow C.E."/>
        </authorList>
    </citation>
    <scope>NUCLEOTIDE SEQUENCE [LARGE SCALE GENOMIC DNA]</scope>
    <source>
        <strain evidence="3 4">EXF-2000</strain>
    </source>
</reference>
<feature type="region of interest" description="Disordered" evidence="1">
    <location>
        <begin position="1"/>
        <end position="29"/>
    </location>
</feature>
<evidence type="ECO:0000313" key="4">
    <source>
        <dbReference type="Proteomes" id="UP000194280"/>
    </source>
</evidence>
<dbReference type="AlphaFoldDB" id="A0A1Z5SU60"/>
<dbReference type="EMBL" id="MUNK01000248">
    <property type="protein sequence ID" value="OTA24342.1"/>
    <property type="molecule type" value="Genomic_DNA"/>
</dbReference>
<dbReference type="InParanoid" id="A0A1Z5SU60"/>
<keyword evidence="2" id="KW-0472">Membrane</keyword>
<proteinExistence type="predicted"/>
<protein>
    <recommendedName>
        <fullName evidence="5">Major facilitator superfamily (MFS) profile domain-containing protein</fullName>
    </recommendedName>
</protein>
<accession>A0A1Z5SU60</accession>
<dbReference type="Proteomes" id="UP000194280">
    <property type="component" value="Unassembled WGS sequence"/>
</dbReference>
<sequence>MAGNEKPLDGGDTPPELDKTEHGEVDNSPVRLLQPRTIAMALIVSIGGLIFGYDTGQIFWFPIDGRFP</sequence>
<gene>
    <name evidence="3" type="ORF">BTJ68_12593</name>
</gene>
<evidence type="ECO:0000313" key="3">
    <source>
        <dbReference type="EMBL" id="OTA24342.1"/>
    </source>
</evidence>
<organism evidence="3 4">
    <name type="scientific">Hortaea werneckii EXF-2000</name>
    <dbReference type="NCBI Taxonomy" id="1157616"/>
    <lineage>
        <taxon>Eukaryota</taxon>
        <taxon>Fungi</taxon>
        <taxon>Dikarya</taxon>
        <taxon>Ascomycota</taxon>
        <taxon>Pezizomycotina</taxon>
        <taxon>Dothideomycetes</taxon>
        <taxon>Dothideomycetidae</taxon>
        <taxon>Mycosphaerellales</taxon>
        <taxon>Teratosphaeriaceae</taxon>
        <taxon>Hortaea</taxon>
    </lineage>
</organism>
<evidence type="ECO:0000256" key="1">
    <source>
        <dbReference type="SAM" id="MobiDB-lite"/>
    </source>
</evidence>
<keyword evidence="4" id="KW-1185">Reference proteome</keyword>
<keyword evidence="2" id="KW-0812">Transmembrane</keyword>
<comment type="caution">
    <text evidence="3">The sequence shown here is derived from an EMBL/GenBank/DDBJ whole genome shotgun (WGS) entry which is preliminary data.</text>
</comment>
<dbReference type="STRING" id="1157616.A0A1Z5SU60"/>
<evidence type="ECO:0000256" key="2">
    <source>
        <dbReference type="SAM" id="Phobius"/>
    </source>
</evidence>
<dbReference type="VEuPathDB" id="FungiDB:BTJ68_12593"/>
<feature type="compositionally biased region" description="Basic and acidic residues" evidence="1">
    <location>
        <begin position="16"/>
        <end position="25"/>
    </location>
</feature>
<feature type="transmembrane region" description="Helical" evidence="2">
    <location>
        <begin position="38"/>
        <end position="63"/>
    </location>
</feature>
<evidence type="ECO:0008006" key="5">
    <source>
        <dbReference type="Google" id="ProtNLM"/>
    </source>
</evidence>
<name>A0A1Z5SU60_HORWE</name>
<keyword evidence="2" id="KW-1133">Transmembrane helix</keyword>